<dbReference type="OrthoDB" id="26722at2759"/>
<comment type="caution">
    <text evidence="2">The sequence shown here is derived from an EMBL/GenBank/DDBJ whole genome shotgun (WGS) entry which is preliminary data.</text>
</comment>
<feature type="domain" description="Protein kinase" evidence="1">
    <location>
        <begin position="1"/>
        <end position="154"/>
    </location>
</feature>
<dbReference type="SMART" id="SM00671">
    <property type="entry name" value="SEL1"/>
    <property type="match status" value="1"/>
</dbReference>
<gene>
    <name evidence="2" type="ORF">C1645_763793</name>
</gene>
<dbReference type="SUPFAM" id="SSF81901">
    <property type="entry name" value="HCP-like"/>
    <property type="match status" value="1"/>
</dbReference>
<dbReference type="InterPro" id="IPR011009">
    <property type="entry name" value="Kinase-like_dom_sf"/>
</dbReference>
<proteinExistence type="predicted"/>
<sequence length="242" mass="27771">MALDITCGLKYLHSKQIIHRDLHANNILVNNGSLMIADLGLSKHLTEIKSNSILFGVPAYIEPQCYIDHNYKQNEKSDIYSLGVLFWEISSGKPPFSEIPTLNINLLVIRGIREIPIENTPFEYQQLYENCWKEEPNQRPDINEIYRVLIQLKLQLNNNEQINDYNSRPGVSKISTKNSTTLANAVYAIHLKFINVIQNSLGYCYLNGIGTFKNEKKSFEWYLKSAENGDVTAQNQIVFIIM</sequence>
<dbReference type="InterPro" id="IPR011990">
    <property type="entry name" value="TPR-like_helical_dom_sf"/>
</dbReference>
<dbReference type="InterPro" id="IPR006597">
    <property type="entry name" value="Sel1-like"/>
</dbReference>
<dbReference type="Pfam" id="PF08238">
    <property type="entry name" value="Sel1"/>
    <property type="match status" value="1"/>
</dbReference>
<dbReference type="Gene3D" id="1.25.40.10">
    <property type="entry name" value="Tetratricopeptide repeat domain"/>
    <property type="match status" value="1"/>
</dbReference>
<accession>A0A397TD83</accession>
<dbReference type="GO" id="GO:0005524">
    <property type="term" value="F:ATP binding"/>
    <property type="evidence" value="ECO:0007669"/>
    <property type="project" value="InterPro"/>
</dbReference>
<evidence type="ECO:0000313" key="2">
    <source>
        <dbReference type="EMBL" id="RIA92864.1"/>
    </source>
</evidence>
<reference evidence="2 3" key="1">
    <citation type="submission" date="2018-06" db="EMBL/GenBank/DDBJ databases">
        <title>Comparative genomics reveals the genomic features of Rhizophagus irregularis, R. cerebriforme, R. diaphanum and Gigaspora rosea, and their symbiotic lifestyle signature.</title>
        <authorList>
            <person name="Morin E."/>
            <person name="San Clemente H."/>
            <person name="Chen E.C.H."/>
            <person name="De La Providencia I."/>
            <person name="Hainaut M."/>
            <person name="Kuo A."/>
            <person name="Kohler A."/>
            <person name="Murat C."/>
            <person name="Tang N."/>
            <person name="Roy S."/>
            <person name="Loubradou J."/>
            <person name="Henrissat B."/>
            <person name="Grigoriev I.V."/>
            <person name="Corradi N."/>
            <person name="Roux C."/>
            <person name="Martin F.M."/>
        </authorList>
    </citation>
    <scope>NUCLEOTIDE SEQUENCE [LARGE SCALE GENOMIC DNA]</scope>
    <source>
        <strain evidence="2 3">DAOM 227022</strain>
    </source>
</reference>
<protein>
    <submittedName>
        <fullName evidence="2">Kinase-like domain-containing protein</fullName>
    </submittedName>
</protein>
<name>A0A397TD83_9GLOM</name>
<evidence type="ECO:0000313" key="3">
    <source>
        <dbReference type="Proteomes" id="UP000265703"/>
    </source>
</evidence>
<dbReference type="InterPro" id="IPR051681">
    <property type="entry name" value="Ser/Thr_Kinases-Pseudokinases"/>
</dbReference>
<keyword evidence="2" id="KW-0808">Transferase</keyword>
<dbReference type="InterPro" id="IPR000719">
    <property type="entry name" value="Prot_kinase_dom"/>
</dbReference>
<keyword evidence="3" id="KW-1185">Reference proteome</keyword>
<evidence type="ECO:0000259" key="1">
    <source>
        <dbReference type="PROSITE" id="PS50011"/>
    </source>
</evidence>
<dbReference type="InterPro" id="IPR001245">
    <property type="entry name" value="Ser-Thr/Tyr_kinase_cat_dom"/>
</dbReference>
<dbReference type="PANTHER" id="PTHR44329">
    <property type="entry name" value="SERINE/THREONINE-PROTEIN KINASE TNNI3K-RELATED"/>
    <property type="match status" value="1"/>
</dbReference>
<dbReference type="Pfam" id="PF07714">
    <property type="entry name" value="PK_Tyr_Ser-Thr"/>
    <property type="match status" value="1"/>
</dbReference>
<dbReference type="PROSITE" id="PS50011">
    <property type="entry name" value="PROTEIN_KINASE_DOM"/>
    <property type="match status" value="1"/>
</dbReference>
<dbReference type="Proteomes" id="UP000265703">
    <property type="component" value="Unassembled WGS sequence"/>
</dbReference>
<dbReference type="PRINTS" id="PR00109">
    <property type="entry name" value="TYRKINASE"/>
</dbReference>
<dbReference type="Gene3D" id="1.10.510.10">
    <property type="entry name" value="Transferase(Phosphotransferase) domain 1"/>
    <property type="match status" value="1"/>
</dbReference>
<dbReference type="GO" id="GO:0004674">
    <property type="term" value="F:protein serine/threonine kinase activity"/>
    <property type="evidence" value="ECO:0007669"/>
    <property type="project" value="TreeGrafter"/>
</dbReference>
<dbReference type="SUPFAM" id="SSF56112">
    <property type="entry name" value="Protein kinase-like (PK-like)"/>
    <property type="match status" value="1"/>
</dbReference>
<organism evidence="2 3">
    <name type="scientific">Glomus cerebriforme</name>
    <dbReference type="NCBI Taxonomy" id="658196"/>
    <lineage>
        <taxon>Eukaryota</taxon>
        <taxon>Fungi</taxon>
        <taxon>Fungi incertae sedis</taxon>
        <taxon>Mucoromycota</taxon>
        <taxon>Glomeromycotina</taxon>
        <taxon>Glomeromycetes</taxon>
        <taxon>Glomerales</taxon>
        <taxon>Glomeraceae</taxon>
        <taxon>Glomus</taxon>
    </lineage>
</organism>
<dbReference type="AlphaFoldDB" id="A0A397TD83"/>
<keyword evidence="2" id="KW-0418">Kinase</keyword>
<dbReference type="EMBL" id="QKYT01000115">
    <property type="protein sequence ID" value="RIA92864.1"/>
    <property type="molecule type" value="Genomic_DNA"/>
</dbReference>